<keyword evidence="3" id="KW-1185">Reference proteome</keyword>
<proteinExistence type="predicted"/>
<dbReference type="EMBL" id="WHVB01000051">
    <property type="protein sequence ID" value="KAF8464940.1"/>
    <property type="molecule type" value="Genomic_DNA"/>
</dbReference>
<accession>A0A9P5JUI5</accession>
<reference evidence="2" key="2">
    <citation type="journal article" date="2020" name="Nat. Commun.">
        <title>Large-scale genome sequencing of mycorrhizal fungi provides insights into the early evolution of symbiotic traits.</title>
        <authorList>
            <person name="Miyauchi S."/>
            <person name="Kiss E."/>
            <person name="Kuo A."/>
            <person name="Drula E."/>
            <person name="Kohler A."/>
            <person name="Sanchez-Garcia M."/>
            <person name="Morin E."/>
            <person name="Andreopoulos B."/>
            <person name="Barry K.W."/>
            <person name="Bonito G."/>
            <person name="Buee M."/>
            <person name="Carver A."/>
            <person name="Chen C."/>
            <person name="Cichocki N."/>
            <person name="Clum A."/>
            <person name="Culley D."/>
            <person name="Crous P.W."/>
            <person name="Fauchery L."/>
            <person name="Girlanda M."/>
            <person name="Hayes R.D."/>
            <person name="Keri Z."/>
            <person name="LaButti K."/>
            <person name="Lipzen A."/>
            <person name="Lombard V."/>
            <person name="Magnuson J."/>
            <person name="Maillard F."/>
            <person name="Murat C."/>
            <person name="Nolan M."/>
            <person name="Ohm R.A."/>
            <person name="Pangilinan J."/>
            <person name="Pereira M.F."/>
            <person name="Perotto S."/>
            <person name="Peter M."/>
            <person name="Pfister S."/>
            <person name="Riley R."/>
            <person name="Sitrit Y."/>
            <person name="Stielow J.B."/>
            <person name="Szollosi G."/>
            <person name="Zifcakova L."/>
            <person name="Stursova M."/>
            <person name="Spatafora J.W."/>
            <person name="Tedersoo L."/>
            <person name="Vaario L.M."/>
            <person name="Yamada A."/>
            <person name="Yan M."/>
            <person name="Wang P."/>
            <person name="Xu J."/>
            <person name="Bruns T."/>
            <person name="Baldrian P."/>
            <person name="Vilgalys R."/>
            <person name="Dunand C."/>
            <person name="Henrissat B."/>
            <person name="Grigoriev I.V."/>
            <person name="Hibbett D."/>
            <person name="Nagy L.G."/>
            <person name="Martin F.M."/>
        </authorList>
    </citation>
    <scope>NUCLEOTIDE SEQUENCE</scope>
    <source>
        <strain evidence="2">Prilba</strain>
    </source>
</reference>
<dbReference type="AlphaFoldDB" id="A0A9P5JUI5"/>
<evidence type="ECO:0000313" key="2">
    <source>
        <dbReference type="EMBL" id="KAF8464940.1"/>
    </source>
</evidence>
<dbReference type="OrthoDB" id="2104739at2759"/>
<sequence>MEGHISEIPDKPQQYMQAAYINPFLLYKFDDSSLGITDTSRTLDMLSSWTHIDVETLGSNVHSPTNAIYMACQEHSLFRRFKLYIDKEAYPDNPNKYKVRMVREPTRLSNGSREVDVEFPTLEESSDEPPNPDYLRVHTSFAKVLHLSGAADYIERVERDAEMEGTLHLDGKTDIVSFKSTAMEEYQRECIPFDSIQCYLGSIKCVIAGNTVKSSFREPSRYDPFRHILPSSEIRSQNLQLISSCQRNSCTAVYVAKCAL</sequence>
<reference evidence="2" key="1">
    <citation type="submission" date="2019-10" db="EMBL/GenBank/DDBJ databases">
        <authorList>
            <consortium name="DOE Joint Genome Institute"/>
            <person name="Kuo A."/>
            <person name="Miyauchi S."/>
            <person name="Kiss E."/>
            <person name="Drula E."/>
            <person name="Kohler A."/>
            <person name="Sanchez-Garcia M."/>
            <person name="Andreopoulos B."/>
            <person name="Barry K.W."/>
            <person name="Bonito G."/>
            <person name="Buee M."/>
            <person name="Carver A."/>
            <person name="Chen C."/>
            <person name="Cichocki N."/>
            <person name="Clum A."/>
            <person name="Culley D."/>
            <person name="Crous P.W."/>
            <person name="Fauchery L."/>
            <person name="Girlanda M."/>
            <person name="Hayes R."/>
            <person name="Keri Z."/>
            <person name="LaButti K."/>
            <person name="Lipzen A."/>
            <person name="Lombard V."/>
            <person name="Magnuson J."/>
            <person name="Maillard F."/>
            <person name="Morin E."/>
            <person name="Murat C."/>
            <person name="Nolan M."/>
            <person name="Ohm R."/>
            <person name="Pangilinan J."/>
            <person name="Pereira M."/>
            <person name="Perotto S."/>
            <person name="Peter M."/>
            <person name="Riley R."/>
            <person name="Sitrit Y."/>
            <person name="Stielow B."/>
            <person name="Szollosi G."/>
            <person name="Zifcakova L."/>
            <person name="Stursova M."/>
            <person name="Spatafora J.W."/>
            <person name="Tedersoo L."/>
            <person name="Vaario L.-M."/>
            <person name="Yamada A."/>
            <person name="Yan M."/>
            <person name="Wang P."/>
            <person name="Xu J."/>
            <person name="Bruns T."/>
            <person name="Baldrian P."/>
            <person name="Vilgalys R."/>
            <person name="Henrissat B."/>
            <person name="Grigoriev I.V."/>
            <person name="Hibbett D."/>
            <person name="Nagy L.G."/>
            <person name="Martin F.M."/>
        </authorList>
    </citation>
    <scope>NUCLEOTIDE SEQUENCE</scope>
    <source>
        <strain evidence="2">Prilba</strain>
    </source>
</reference>
<dbReference type="InterPro" id="IPR003615">
    <property type="entry name" value="HNH_nuc"/>
</dbReference>
<dbReference type="Pfam" id="PF13391">
    <property type="entry name" value="HNH_2"/>
    <property type="match status" value="1"/>
</dbReference>
<organism evidence="2 3">
    <name type="scientific">Russula ochroleuca</name>
    <dbReference type="NCBI Taxonomy" id="152965"/>
    <lineage>
        <taxon>Eukaryota</taxon>
        <taxon>Fungi</taxon>
        <taxon>Dikarya</taxon>
        <taxon>Basidiomycota</taxon>
        <taxon>Agaricomycotina</taxon>
        <taxon>Agaricomycetes</taxon>
        <taxon>Russulales</taxon>
        <taxon>Russulaceae</taxon>
        <taxon>Russula</taxon>
    </lineage>
</organism>
<gene>
    <name evidence="2" type="ORF">DFH94DRAFT_391088</name>
</gene>
<evidence type="ECO:0000313" key="3">
    <source>
        <dbReference type="Proteomes" id="UP000759537"/>
    </source>
</evidence>
<name>A0A9P5JUI5_9AGAM</name>
<feature type="domain" description="HNH nuclease" evidence="1">
    <location>
        <begin position="12"/>
        <end position="86"/>
    </location>
</feature>
<comment type="caution">
    <text evidence="2">The sequence shown here is derived from an EMBL/GenBank/DDBJ whole genome shotgun (WGS) entry which is preliminary data.</text>
</comment>
<dbReference type="Proteomes" id="UP000759537">
    <property type="component" value="Unassembled WGS sequence"/>
</dbReference>
<protein>
    <recommendedName>
        <fullName evidence="1">HNH nuclease domain-containing protein</fullName>
    </recommendedName>
</protein>
<evidence type="ECO:0000259" key="1">
    <source>
        <dbReference type="Pfam" id="PF13391"/>
    </source>
</evidence>